<name>A4GI12_9BACT</name>
<gene>
    <name evidence="3" type="ORF">MBMO_EB0-39H12.0099</name>
</gene>
<accession>A4GI12</accession>
<keyword evidence="1" id="KW-1133">Transmembrane helix</keyword>
<feature type="transmembrane region" description="Helical" evidence="1">
    <location>
        <begin position="257"/>
        <end position="285"/>
    </location>
</feature>
<proteinExistence type="predicted"/>
<feature type="chain" id="PRO_5002669309" description="HupE/UreJ protein" evidence="2">
    <location>
        <begin position="23"/>
        <end position="317"/>
    </location>
</feature>
<evidence type="ECO:0000256" key="1">
    <source>
        <dbReference type="SAM" id="Phobius"/>
    </source>
</evidence>
<evidence type="ECO:0000256" key="2">
    <source>
        <dbReference type="SAM" id="SignalP"/>
    </source>
</evidence>
<dbReference type="EMBL" id="EF089399">
    <property type="protein sequence ID" value="ABL97723.1"/>
    <property type="molecule type" value="Genomic_DNA"/>
</dbReference>
<feature type="transmembrane region" description="Helical" evidence="1">
    <location>
        <begin position="227"/>
        <end position="251"/>
    </location>
</feature>
<feature type="signal peptide" evidence="2">
    <location>
        <begin position="1"/>
        <end position="22"/>
    </location>
</feature>
<keyword evidence="2" id="KW-0732">Signal</keyword>
<evidence type="ECO:0000313" key="3">
    <source>
        <dbReference type="EMBL" id="ABL97723.1"/>
    </source>
</evidence>
<feature type="transmembrane region" description="Helical" evidence="1">
    <location>
        <begin position="197"/>
        <end position="215"/>
    </location>
</feature>
<sequence length="317" mass="34857">MKQLTKLIFIFLGLFFALSVQSHEMNPARLSLEESQDGSYSGLWMFPTNAVGLPAEVSFTDCEEEERNLPEVQGKYLVSNIAINCAGSLKGKEIAFKGLTRLTDALVSIKFLDQTSFEGLATINTPKFDIPQEVSIYPTSYFWLGIEHLLGGIDHMLFVFGLLFLVSGILNLVKTITAFTLAHSITLALSVLDIISVPQASTEAFIALTIVYLALEVGDKQKYDSTPWLIAFGFGLLHGLGFAGALTEIGINNENLFLSLLFFNVGIEAGQLIVLPFFGVIVYILKSDKIKIEVNAFASYFIGGLGTYWLIERVLSI</sequence>
<keyword evidence="1" id="KW-0472">Membrane</keyword>
<feature type="transmembrane region" description="Helical" evidence="1">
    <location>
        <begin position="292"/>
        <end position="311"/>
    </location>
</feature>
<dbReference type="AlphaFoldDB" id="A4GI12"/>
<protein>
    <recommendedName>
        <fullName evidence="4">HupE/UreJ protein</fullName>
    </recommendedName>
</protein>
<keyword evidence="1" id="KW-0812">Transmembrane</keyword>
<reference evidence="3" key="1">
    <citation type="journal article" date="2007" name="Environ. Microbiol.">
        <title>Proteorhodopsin photosystem gene clusters exhibit co-evolutionary trends and shared ancestry among diverse marine microbial phyla.</title>
        <authorList>
            <person name="McCarren J."/>
            <person name="Delong E.F."/>
        </authorList>
    </citation>
    <scope>NUCLEOTIDE SEQUENCE</scope>
</reference>
<evidence type="ECO:0008006" key="4">
    <source>
        <dbReference type="Google" id="ProtNLM"/>
    </source>
</evidence>
<dbReference type="InterPro" id="IPR032809">
    <property type="entry name" value="Put_HupE_UreJ"/>
</dbReference>
<organism evidence="3">
    <name type="scientific">uncultured marine bacterium EB0_39H12</name>
    <dbReference type="NCBI Taxonomy" id="415437"/>
    <lineage>
        <taxon>Bacteria</taxon>
        <taxon>environmental samples</taxon>
    </lineage>
</organism>
<dbReference type="Pfam" id="PF13795">
    <property type="entry name" value="HupE_UreJ_2"/>
    <property type="match status" value="1"/>
</dbReference>